<dbReference type="AlphaFoldDB" id="A0A414Q2K2"/>
<evidence type="ECO:0000313" key="1">
    <source>
        <dbReference type="EMBL" id="RHF75030.1"/>
    </source>
</evidence>
<dbReference type="InterPro" id="IPR006498">
    <property type="entry name" value="Tail_tube"/>
</dbReference>
<evidence type="ECO:0000313" key="2">
    <source>
        <dbReference type="Proteomes" id="UP000284676"/>
    </source>
</evidence>
<dbReference type="EMBL" id="QRHL01000001">
    <property type="protein sequence ID" value="RHF75030.1"/>
    <property type="molecule type" value="Genomic_DNA"/>
</dbReference>
<dbReference type="Proteomes" id="UP000284676">
    <property type="component" value="Unassembled WGS sequence"/>
</dbReference>
<dbReference type="RefSeq" id="WP_005884526.1">
    <property type="nucleotide sequence ID" value="NZ_CABMMQ010000001.1"/>
</dbReference>
<proteinExistence type="predicted"/>
<comment type="caution">
    <text evidence="1">The sequence shown here is derived from an EMBL/GenBank/DDBJ whole genome shotgun (WGS) entry which is preliminary data.</text>
</comment>
<reference evidence="1 2" key="1">
    <citation type="submission" date="2018-08" db="EMBL/GenBank/DDBJ databases">
        <title>A genome reference for cultivated species of the human gut microbiota.</title>
        <authorList>
            <person name="Zou Y."/>
            <person name="Xue W."/>
            <person name="Luo G."/>
        </authorList>
    </citation>
    <scope>NUCLEOTIDE SEQUENCE [LARGE SCALE GENOMIC DNA]</scope>
    <source>
        <strain evidence="1 2">AM25-1</strain>
    </source>
</reference>
<dbReference type="Pfam" id="PF04985">
    <property type="entry name" value="Phage_tube"/>
    <property type="match status" value="1"/>
</dbReference>
<accession>A0A414Q2K2</accession>
<gene>
    <name evidence="1" type="ORF">DW663_01165</name>
</gene>
<name>A0A414Q2K2_FUSMR</name>
<protein>
    <submittedName>
        <fullName evidence="1">Phage tail protein</fullName>
    </submittedName>
</protein>
<sequence>MLIPEKLSNYMLYTDGSRTQTALVDVDLPELQFMTETISGAGIAGEIESITAGHTSPLTLGLNIRALIGEDFTLLEPRAYNLEIKAGIQSFDKTAGKIEQGKLSIFARGIPKTMSLGKVSVGKATDSKKEFAVDYLKVEYDGEEVLEIDKLNMICKIKGVDYLADLRAAMGM</sequence>
<organism evidence="1 2">
    <name type="scientific">Fusobacterium mortiferum</name>
    <dbReference type="NCBI Taxonomy" id="850"/>
    <lineage>
        <taxon>Bacteria</taxon>
        <taxon>Fusobacteriati</taxon>
        <taxon>Fusobacteriota</taxon>
        <taxon>Fusobacteriia</taxon>
        <taxon>Fusobacteriales</taxon>
        <taxon>Fusobacteriaceae</taxon>
        <taxon>Fusobacterium</taxon>
    </lineage>
</organism>
<dbReference type="GeneID" id="62763321"/>